<dbReference type="InterPro" id="IPR050539">
    <property type="entry name" value="ThrE_Dicarb/AminoAcid_Exp"/>
</dbReference>
<organism evidence="11 12">
    <name type="scientific">Vallicoccus soli</name>
    <dbReference type="NCBI Taxonomy" id="2339232"/>
    <lineage>
        <taxon>Bacteria</taxon>
        <taxon>Bacillati</taxon>
        <taxon>Actinomycetota</taxon>
        <taxon>Actinomycetes</taxon>
        <taxon>Motilibacterales</taxon>
        <taxon>Vallicoccaceae</taxon>
        <taxon>Vallicoccus</taxon>
    </lineage>
</organism>
<dbReference type="Pfam" id="PF12821">
    <property type="entry name" value="ThrE_2"/>
    <property type="match status" value="1"/>
</dbReference>
<sequence length="783" mass="81944">MLHPDRRDPRREAEGSDEPGHGVGAGRRHRQRRGQGAVEGVPGAQRVDRPHPRDGDLARAGPARRARPPAHRAPAPGDRDAARPPRAVAEQRRERLPRRQPERGGAGGDVHQGEQVGQVRLPAAAVEDDRDAGRAGRPGGRQGQRRVVPVEQDRTGAGDETRQAVRRRGGDALGVDRDDRALAGGREDRRRGHRGEPLAARLGVDEAHAGGPQVLRDEPSQRRPAERGDEHRPGAERRGRDGGTRRGAAGGHVEALRDHLLVRPGQPVHPLHDVERGQPDAQHPRPLGHPPPLSPPRGARGPVRHHGGVRRAGQREEDRRARERRARRAPVEPVHLPEPDEREAYRALDIALRAAEIVLSGGAGAADVTATVMAVAGACGLRRVEVDVTNTTITVSYVRAPDVAPVTSMRLVRARLLDYTRVTEVDNLVDDLVHGRLTPAEASERLDDVRHRRHPYGSWTVTAASALLAAAVAVLLGGGPLVAGVALLTSAVVDRVIRALARRHLPEFFRNAVGAAIATAAALVLAGVDVDVRPSLVVAGGIIVLLPGSALVGCVQDAITGFPVTAAGRALEVFVSTAGIIAGVAVALAVGSRAGVRVLLTSTSPSLGDLPLQVLSAGVAAAAFACANHAPRRTLPAAGVAGAAGWLVLALLQEAALGAALASAGGAVVVGAGSYALAHLQRVPPLLHVAAGIIPLLPGLTLFRGMLRLSQGDTVGGLLTLTQATSVGLALAAGVVLGSFLGQPAAREVARFERRIAGPSLAGPRLAGVRLTRTRLPALRRRP</sequence>
<evidence type="ECO:0000256" key="5">
    <source>
        <dbReference type="ARBA" id="ARBA00023136"/>
    </source>
</evidence>
<dbReference type="AlphaFoldDB" id="A0A3A3Z9R1"/>
<feature type="compositionally biased region" description="Basic and acidic residues" evidence="7">
    <location>
        <begin position="77"/>
        <end position="102"/>
    </location>
</feature>
<feature type="region of interest" description="Disordered" evidence="7">
    <location>
        <begin position="1"/>
        <end position="330"/>
    </location>
</feature>
<reference evidence="11 12" key="1">
    <citation type="submission" date="2018-09" db="EMBL/GenBank/DDBJ databases">
        <title>YIM 75000 draft genome.</title>
        <authorList>
            <person name="Tang S."/>
            <person name="Feng Y."/>
        </authorList>
    </citation>
    <scope>NUCLEOTIDE SEQUENCE [LARGE SCALE GENOMIC DNA]</scope>
    <source>
        <strain evidence="11 12">YIM 75000</strain>
    </source>
</reference>
<dbReference type="InterPro" id="IPR024528">
    <property type="entry name" value="ThrE_2"/>
</dbReference>
<dbReference type="GO" id="GO:0015744">
    <property type="term" value="P:succinate transport"/>
    <property type="evidence" value="ECO:0007669"/>
    <property type="project" value="TreeGrafter"/>
</dbReference>
<feature type="domain" description="Threonine/Serine exporter ThrE" evidence="10">
    <location>
        <begin position="613"/>
        <end position="740"/>
    </location>
</feature>
<comment type="caution">
    <text evidence="11">The sequence shown here is derived from an EMBL/GenBank/DDBJ whole genome shotgun (WGS) entry which is preliminary data.</text>
</comment>
<evidence type="ECO:0000313" key="11">
    <source>
        <dbReference type="EMBL" id="RJK97826.1"/>
    </source>
</evidence>
<feature type="compositionally biased region" description="Basic and acidic residues" evidence="7">
    <location>
        <begin position="151"/>
        <end position="196"/>
    </location>
</feature>
<feature type="compositionally biased region" description="Basic and acidic residues" evidence="7">
    <location>
        <begin position="215"/>
        <end position="244"/>
    </location>
</feature>
<dbReference type="GO" id="GO:0005886">
    <property type="term" value="C:plasma membrane"/>
    <property type="evidence" value="ECO:0007669"/>
    <property type="project" value="UniProtKB-SubCell"/>
</dbReference>
<dbReference type="PANTHER" id="PTHR34390">
    <property type="entry name" value="UPF0442 PROTEIN YJJB-RELATED"/>
    <property type="match status" value="1"/>
</dbReference>
<dbReference type="InterPro" id="IPR010619">
    <property type="entry name" value="ThrE-like_N"/>
</dbReference>
<evidence type="ECO:0000256" key="6">
    <source>
        <dbReference type="ARBA" id="ARBA00034125"/>
    </source>
</evidence>
<evidence type="ECO:0008006" key="13">
    <source>
        <dbReference type="Google" id="ProtNLM"/>
    </source>
</evidence>
<evidence type="ECO:0000256" key="8">
    <source>
        <dbReference type="SAM" id="Phobius"/>
    </source>
</evidence>
<evidence type="ECO:0000256" key="2">
    <source>
        <dbReference type="ARBA" id="ARBA00022475"/>
    </source>
</evidence>
<evidence type="ECO:0000259" key="10">
    <source>
        <dbReference type="Pfam" id="PF12821"/>
    </source>
</evidence>
<feature type="transmembrane region" description="Helical" evidence="8">
    <location>
        <begin position="508"/>
        <end position="528"/>
    </location>
</feature>
<feature type="compositionally biased region" description="Basic and acidic residues" evidence="7">
    <location>
        <begin position="1"/>
        <end position="20"/>
    </location>
</feature>
<keyword evidence="5 8" id="KW-0472">Membrane</keyword>
<keyword evidence="3 8" id="KW-0812">Transmembrane</keyword>
<feature type="transmembrane region" description="Helical" evidence="8">
    <location>
        <begin position="727"/>
        <end position="746"/>
    </location>
</feature>
<dbReference type="EMBL" id="QZEZ01000001">
    <property type="protein sequence ID" value="RJK97826.1"/>
    <property type="molecule type" value="Genomic_DNA"/>
</dbReference>
<dbReference type="GO" id="GO:0022857">
    <property type="term" value="F:transmembrane transporter activity"/>
    <property type="evidence" value="ECO:0007669"/>
    <property type="project" value="InterPro"/>
</dbReference>
<evidence type="ECO:0000259" key="9">
    <source>
        <dbReference type="Pfam" id="PF06738"/>
    </source>
</evidence>
<keyword evidence="4 8" id="KW-1133">Transmembrane helix</keyword>
<gene>
    <name evidence="11" type="ORF">D5H78_02275</name>
</gene>
<feature type="transmembrane region" description="Helical" evidence="8">
    <location>
        <begin position="534"/>
        <end position="559"/>
    </location>
</feature>
<accession>A0A3A3Z9R1</accession>
<evidence type="ECO:0000256" key="4">
    <source>
        <dbReference type="ARBA" id="ARBA00022989"/>
    </source>
</evidence>
<feature type="domain" description="Threonine/serine exporter-like N-terminal" evidence="9">
    <location>
        <begin position="349"/>
        <end position="590"/>
    </location>
</feature>
<feature type="transmembrane region" description="Helical" evidence="8">
    <location>
        <begin position="658"/>
        <end position="678"/>
    </location>
</feature>
<dbReference type="Proteomes" id="UP000265614">
    <property type="component" value="Unassembled WGS sequence"/>
</dbReference>
<evidence type="ECO:0000313" key="12">
    <source>
        <dbReference type="Proteomes" id="UP000265614"/>
    </source>
</evidence>
<feature type="transmembrane region" description="Helical" evidence="8">
    <location>
        <begin position="571"/>
        <end position="590"/>
    </location>
</feature>
<proteinExistence type="inferred from homology"/>
<feature type="transmembrane region" description="Helical" evidence="8">
    <location>
        <begin position="685"/>
        <end position="707"/>
    </location>
</feature>
<evidence type="ECO:0000256" key="3">
    <source>
        <dbReference type="ARBA" id="ARBA00022692"/>
    </source>
</evidence>
<dbReference type="PANTHER" id="PTHR34390:SF2">
    <property type="entry name" value="SUCCINATE TRANSPORTER SUBUNIT YJJP-RELATED"/>
    <property type="match status" value="1"/>
</dbReference>
<feature type="transmembrane region" description="Helical" evidence="8">
    <location>
        <begin position="634"/>
        <end position="652"/>
    </location>
</feature>
<comment type="subcellular location">
    <subcellularLocation>
        <location evidence="1">Cell membrane</location>
        <topology evidence="1">Multi-pass membrane protein</topology>
    </subcellularLocation>
</comment>
<evidence type="ECO:0000256" key="7">
    <source>
        <dbReference type="SAM" id="MobiDB-lite"/>
    </source>
</evidence>
<feature type="transmembrane region" description="Helical" evidence="8">
    <location>
        <begin position="610"/>
        <end position="627"/>
    </location>
</feature>
<dbReference type="Pfam" id="PF06738">
    <property type="entry name" value="ThrE"/>
    <property type="match status" value="1"/>
</dbReference>
<keyword evidence="2" id="KW-1003">Cell membrane</keyword>
<feature type="compositionally biased region" description="Basic and acidic residues" evidence="7">
    <location>
        <begin position="46"/>
        <end position="57"/>
    </location>
</feature>
<name>A0A3A3Z9R1_9ACTN</name>
<comment type="similarity">
    <text evidence="6">Belongs to the ThrE exporter (TC 2.A.79) family.</text>
</comment>
<protein>
    <recommendedName>
        <fullName evidence="13">Threonine/serine exporter family protein</fullName>
    </recommendedName>
</protein>
<keyword evidence="12" id="KW-1185">Reference proteome</keyword>
<evidence type="ECO:0000256" key="1">
    <source>
        <dbReference type="ARBA" id="ARBA00004651"/>
    </source>
</evidence>